<organism evidence="1 2">
    <name type="scientific">Streptomyces finlayi</name>
    <dbReference type="NCBI Taxonomy" id="67296"/>
    <lineage>
        <taxon>Bacteria</taxon>
        <taxon>Bacillati</taxon>
        <taxon>Actinomycetota</taxon>
        <taxon>Actinomycetes</taxon>
        <taxon>Kitasatosporales</taxon>
        <taxon>Streptomycetaceae</taxon>
        <taxon>Streptomyces</taxon>
    </lineage>
</organism>
<dbReference type="RefSeq" id="WP_189828600.1">
    <property type="nucleotide sequence ID" value="NZ_BMVC01000035.1"/>
</dbReference>
<evidence type="ECO:0000313" key="1">
    <source>
        <dbReference type="EMBL" id="GHD19542.1"/>
    </source>
</evidence>
<sequence>MDNVFDLNVWVKEARREPFRFELSDYVFVLPAAASLDKKILRSVNLSAPSTGDIETLLKEGLAEQWQAFDALPLPLGALGELFRRWQAHEGAPVGESSASSNS</sequence>
<proteinExistence type="predicted"/>
<name>A0A919CG33_9ACTN</name>
<dbReference type="AlphaFoldDB" id="A0A919CG33"/>
<reference evidence="1" key="2">
    <citation type="submission" date="2020-09" db="EMBL/GenBank/DDBJ databases">
        <authorList>
            <person name="Sun Q."/>
            <person name="Ohkuma M."/>
        </authorList>
    </citation>
    <scope>NUCLEOTIDE SEQUENCE</scope>
    <source>
        <strain evidence="1">JCM 4637</strain>
    </source>
</reference>
<protein>
    <submittedName>
        <fullName evidence="1">Uncharacterized protein</fullName>
    </submittedName>
</protein>
<comment type="caution">
    <text evidence="1">The sequence shown here is derived from an EMBL/GenBank/DDBJ whole genome shotgun (WGS) entry which is preliminary data.</text>
</comment>
<gene>
    <name evidence="1" type="ORF">GCM10010334_83310</name>
</gene>
<accession>A0A919CG33</accession>
<evidence type="ECO:0000313" key="2">
    <source>
        <dbReference type="Proteomes" id="UP000638353"/>
    </source>
</evidence>
<dbReference type="Proteomes" id="UP000638353">
    <property type="component" value="Unassembled WGS sequence"/>
</dbReference>
<reference evidence="1" key="1">
    <citation type="journal article" date="2014" name="Int. J. Syst. Evol. Microbiol.">
        <title>Complete genome sequence of Corynebacterium casei LMG S-19264T (=DSM 44701T), isolated from a smear-ripened cheese.</title>
        <authorList>
            <consortium name="US DOE Joint Genome Institute (JGI-PGF)"/>
            <person name="Walter F."/>
            <person name="Albersmeier A."/>
            <person name="Kalinowski J."/>
            <person name="Ruckert C."/>
        </authorList>
    </citation>
    <scope>NUCLEOTIDE SEQUENCE</scope>
    <source>
        <strain evidence="1">JCM 4637</strain>
    </source>
</reference>
<dbReference type="EMBL" id="BMVC01000035">
    <property type="protein sequence ID" value="GHD19542.1"/>
    <property type="molecule type" value="Genomic_DNA"/>
</dbReference>